<evidence type="ECO:0000313" key="3">
    <source>
        <dbReference type="EMBL" id="GAA3861877.1"/>
    </source>
</evidence>
<dbReference type="InterPro" id="IPR018511">
    <property type="entry name" value="Hemolysin-typ_Ca-bd_CS"/>
</dbReference>
<comment type="caution">
    <text evidence="3">The sequence shown here is derived from an EMBL/GenBank/DDBJ whole genome shotgun (WGS) entry which is preliminary data.</text>
</comment>
<reference evidence="4" key="1">
    <citation type="journal article" date="2019" name="Int. J. Syst. Evol. Microbiol.">
        <title>The Global Catalogue of Microorganisms (GCM) 10K type strain sequencing project: providing services to taxonomists for standard genome sequencing and annotation.</title>
        <authorList>
            <consortium name="The Broad Institute Genomics Platform"/>
            <consortium name="The Broad Institute Genome Sequencing Center for Infectious Disease"/>
            <person name="Wu L."/>
            <person name="Ma J."/>
        </authorList>
    </citation>
    <scope>NUCLEOTIDE SEQUENCE [LARGE SCALE GENOMIC DNA]</scope>
    <source>
        <strain evidence="4">JCM 17190</strain>
    </source>
</reference>
<protein>
    <recommendedName>
        <fullName evidence="5">Hemolysin-type calcium-binding repeat-containing protein</fullName>
    </recommendedName>
</protein>
<dbReference type="Proteomes" id="UP001399917">
    <property type="component" value="Unassembled WGS sequence"/>
</dbReference>
<dbReference type="PROSITE" id="PS00330">
    <property type="entry name" value="HEMOLYSIN_CALCIUM"/>
    <property type="match status" value="2"/>
</dbReference>
<dbReference type="PANTHER" id="PTHR38340:SF1">
    <property type="entry name" value="S-LAYER PROTEIN"/>
    <property type="match status" value="1"/>
</dbReference>
<keyword evidence="4" id="KW-1185">Reference proteome</keyword>
<organism evidence="3 4">
    <name type="scientific">Celeribacter arenosi</name>
    <dbReference type="NCBI Taxonomy" id="792649"/>
    <lineage>
        <taxon>Bacteria</taxon>
        <taxon>Pseudomonadati</taxon>
        <taxon>Pseudomonadota</taxon>
        <taxon>Alphaproteobacteria</taxon>
        <taxon>Rhodobacterales</taxon>
        <taxon>Roseobacteraceae</taxon>
        <taxon>Celeribacter</taxon>
    </lineage>
</organism>
<comment type="subcellular location">
    <subcellularLocation>
        <location evidence="1">Secreted</location>
    </subcellularLocation>
</comment>
<evidence type="ECO:0008006" key="5">
    <source>
        <dbReference type="Google" id="ProtNLM"/>
    </source>
</evidence>
<gene>
    <name evidence="3" type="ORF">GCM10022404_10650</name>
</gene>
<dbReference type="EMBL" id="BAABDF010000005">
    <property type="protein sequence ID" value="GAA3861877.1"/>
    <property type="molecule type" value="Genomic_DNA"/>
</dbReference>
<keyword evidence="2" id="KW-0964">Secreted</keyword>
<dbReference type="InterPro" id="IPR011049">
    <property type="entry name" value="Serralysin-like_metalloprot_C"/>
</dbReference>
<sequence length="274" mass="28387">MEFGLFFLPALIGIGLLWLFSGDDIPTVEVSEGEDFNGTDAAEHIIGTDVGDMISAGGGFDIVDGNGGDDIIFGNAGNDTLNGGDGNDAIEGGFGDDLIDLGDGDDVSGSAYDEEDVFVGNYRQTGDDRIYGGDGDDVIVDQNGSNVIDGGNGNDEIAALDAQDTDAADIIDAGAGADFVLADDGDTVTLGTGADQIAGLVTDRDDVITVTDFDPAEDAIELIWQGTGHDETLVELFEVAGGLMLHFDGQDIMFLEGLGAADIPFITYTRVGFY</sequence>
<dbReference type="InterPro" id="IPR050557">
    <property type="entry name" value="RTX_toxin/Mannuronan_C5-epim"/>
</dbReference>
<name>A0ABP7K123_9RHOB</name>
<accession>A0ABP7K123</accession>
<proteinExistence type="predicted"/>
<evidence type="ECO:0000256" key="1">
    <source>
        <dbReference type="ARBA" id="ARBA00004613"/>
    </source>
</evidence>
<dbReference type="InterPro" id="IPR001343">
    <property type="entry name" value="Hemolysn_Ca-bd"/>
</dbReference>
<evidence type="ECO:0000313" key="4">
    <source>
        <dbReference type="Proteomes" id="UP001399917"/>
    </source>
</evidence>
<evidence type="ECO:0000256" key="2">
    <source>
        <dbReference type="ARBA" id="ARBA00022525"/>
    </source>
</evidence>
<dbReference type="Pfam" id="PF00353">
    <property type="entry name" value="HemolysinCabind"/>
    <property type="match status" value="3"/>
</dbReference>
<dbReference type="SUPFAM" id="SSF51120">
    <property type="entry name" value="beta-Roll"/>
    <property type="match status" value="2"/>
</dbReference>
<dbReference type="PANTHER" id="PTHR38340">
    <property type="entry name" value="S-LAYER PROTEIN"/>
    <property type="match status" value="1"/>
</dbReference>
<dbReference type="PRINTS" id="PR00313">
    <property type="entry name" value="CABNDNGRPT"/>
</dbReference>
<dbReference type="Gene3D" id="2.150.10.10">
    <property type="entry name" value="Serralysin-like metalloprotease, C-terminal"/>
    <property type="match status" value="2"/>
</dbReference>
<dbReference type="RefSeq" id="WP_344844558.1">
    <property type="nucleotide sequence ID" value="NZ_BAABDF010000005.1"/>
</dbReference>